<accession>A0AAW1HP00</accession>
<evidence type="ECO:0000256" key="1">
    <source>
        <dbReference type="SAM" id="MobiDB-lite"/>
    </source>
</evidence>
<keyword evidence="4" id="KW-1185">Reference proteome</keyword>
<feature type="compositionally biased region" description="Polar residues" evidence="1">
    <location>
        <begin position="16"/>
        <end position="32"/>
    </location>
</feature>
<evidence type="ECO:0000313" key="4">
    <source>
        <dbReference type="Proteomes" id="UP001443914"/>
    </source>
</evidence>
<dbReference type="InterPro" id="IPR013989">
    <property type="entry name" value="Dev_and_cell_death_domain"/>
</dbReference>
<reference evidence="3 4" key="1">
    <citation type="submission" date="2024-03" db="EMBL/GenBank/DDBJ databases">
        <title>WGS assembly of Saponaria officinalis var. Norfolk2.</title>
        <authorList>
            <person name="Jenkins J."/>
            <person name="Shu S."/>
            <person name="Grimwood J."/>
            <person name="Barry K."/>
            <person name="Goodstein D."/>
            <person name="Schmutz J."/>
            <person name="Leebens-Mack J."/>
            <person name="Osbourn A."/>
        </authorList>
    </citation>
    <scope>NUCLEOTIDE SEQUENCE [LARGE SCALE GENOMIC DNA]</scope>
    <source>
        <strain evidence="4">cv. Norfolk2</strain>
        <strain evidence="3">JIC</strain>
        <tissue evidence="3">Leaf</tissue>
    </source>
</reference>
<name>A0AAW1HP00_SAPOF</name>
<proteinExistence type="predicted"/>
<dbReference type="EMBL" id="JBDFQZ010000011">
    <property type="protein sequence ID" value="KAK9678082.1"/>
    <property type="molecule type" value="Genomic_DNA"/>
</dbReference>
<comment type="caution">
    <text evidence="3">The sequence shown here is derived from an EMBL/GenBank/DDBJ whole genome shotgun (WGS) entry which is preliminary data.</text>
</comment>
<feature type="region of interest" description="Disordered" evidence="1">
    <location>
        <begin position="287"/>
        <end position="316"/>
    </location>
</feature>
<evidence type="ECO:0000313" key="3">
    <source>
        <dbReference type="EMBL" id="KAK9678083.1"/>
    </source>
</evidence>
<feature type="region of interest" description="Disordered" evidence="1">
    <location>
        <begin position="1"/>
        <end position="35"/>
    </location>
</feature>
<organism evidence="3 4">
    <name type="scientific">Saponaria officinalis</name>
    <name type="common">Common soapwort</name>
    <name type="synonym">Lychnis saponaria</name>
    <dbReference type="NCBI Taxonomy" id="3572"/>
    <lineage>
        <taxon>Eukaryota</taxon>
        <taxon>Viridiplantae</taxon>
        <taxon>Streptophyta</taxon>
        <taxon>Embryophyta</taxon>
        <taxon>Tracheophyta</taxon>
        <taxon>Spermatophyta</taxon>
        <taxon>Magnoliopsida</taxon>
        <taxon>eudicotyledons</taxon>
        <taxon>Gunneridae</taxon>
        <taxon>Pentapetalae</taxon>
        <taxon>Caryophyllales</taxon>
        <taxon>Caryophyllaceae</taxon>
        <taxon>Caryophylleae</taxon>
        <taxon>Saponaria</taxon>
    </lineage>
</organism>
<feature type="compositionally biased region" description="Basic residues" evidence="1">
    <location>
        <begin position="1"/>
        <end position="12"/>
    </location>
</feature>
<dbReference type="SMART" id="SM00767">
    <property type="entry name" value="DCD"/>
    <property type="match status" value="1"/>
</dbReference>
<dbReference type="PANTHER" id="PTHR46444:SF19">
    <property type="entry name" value="OS02G0745600 PROTEIN"/>
    <property type="match status" value="1"/>
</dbReference>
<feature type="region of interest" description="Disordered" evidence="1">
    <location>
        <begin position="395"/>
        <end position="424"/>
    </location>
</feature>
<evidence type="ECO:0000259" key="2">
    <source>
        <dbReference type="PROSITE" id="PS51222"/>
    </source>
</evidence>
<dbReference type="PROSITE" id="PS51222">
    <property type="entry name" value="DCD"/>
    <property type="match status" value="1"/>
</dbReference>
<feature type="compositionally biased region" description="Polar residues" evidence="1">
    <location>
        <begin position="395"/>
        <end position="404"/>
    </location>
</feature>
<dbReference type="Proteomes" id="UP001443914">
    <property type="component" value="Unassembled WGS sequence"/>
</dbReference>
<feature type="compositionally biased region" description="Polar residues" evidence="1">
    <location>
        <begin position="415"/>
        <end position="424"/>
    </location>
</feature>
<dbReference type="PANTHER" id="PTHR46444">
    <property type="entry name" value="DCD (DEVELOPMENT AND CELL DEATH) DOMAIN PROTEIN-RELATED"/>
    <property type="match status" value="1"/>
</dbReference>
<feature type="compositionally biased region" description="Polar residues" evidence="1">
    <location>
        <begin position="287"/>
        <end position="301"/>
    </location>
</feature>
<dbReference type="AlphaFoldDB" id="A0AAW1HP00"/>
<dbReference type="EMBL" id="JBDFQZ010000011">
    <property type="protein sequence ID" value="KAK9678083.1"/>
    <property type="molecule type" value="Genomic_DNA"/>
</dbReference>
<feature type="domain" description="DCD" evidence="2">
    <location>
        <begin position="47"/>
        <end position="171"/>
    </location>
</feature>
<gene>
    <name evidence="3" type="ORF">RND81_11G186900</name>
</gene>
<protein>
    <recommendedName>
        <fullName evidence="2">DCD domain-containing protein</fullName>
    </recommendedName>
</protein>
<sequence length="649" mass="71330">MHKKKFEKKRKLMAPNETNPSGPTDVSTTSHNVDSDIGQHPRSYAGEQFAGYIFMCNTRTKPDCFTYRVFGLPASMIAVVEKIKPNTKLFLYDFEVKLLYGLYVADSVGKLALEPSAFQGRFPAQVKFSIAKDCLPLPVAAFKDAIGYNGSKFKQDLSNEQVNKLVSLFRPINIRIPHQEPLSFRSAARAPLHDVLRHPSYHHAQEVPLPTRGAELASDPYIIYKRYLSSHSHQAYHPEDIEIQQHNRVRYGHMPTISPLLRPLTPSRSVRSSSFTAAEWVAMASNPQTSEDQNSTVNQPSIGGPGLSHGKKIDDRSGYTETGYGYHKYRYLGTHEAVSVPTEQLVPGHTQIQGDPALPHTTHSENIGVSAVDTYPYHHNTSSAVVSYGQGSQPYSGYHQTPSVSAHHEAHNPHSYKTASQAAISEGSQPYSGYHQMPTYSGHQGVNNAHAYEMPSGYSQAAIPEGSQPYSGYHQTPNVTAHQEVSTANAYETASGYSQVAIPEGSQLYSGYHQTPTVSGLQEVNNAPAYMPPGYSQVAIPEVSAGYGYDNQGYAVYYQAPSVTGGQSMTNNFPVHAYENLPGSTSNSYVQSQGVTYLPQPPPPGTGVVVDNAYSYYHQGYYYPHHMPPVTSHQEIHNVPAQLPEAPPT</sequence>
<dbReference type="Pfam" id="PF10539">
    <property type="entry name" value="Dev_Cell_Death"/>
    <property type="match status" value="1"/>
</dbReference>